<dbReference type="PANTHER" id="PTHR43190:SF3">
    <property type="entry name" value="N-ACETYL-D-GLUCOSAMINE KINASE"/>
    <property type="match status" value="1"/>
</dbReference>
<evidence type="ECO:0000259" key="1">
    <source>
        <dbReference type="Pfam" id="PF01869"/>
    </source>
</evidence>
<sequence length="325" mass="34644">MRYYLGVDGGGSKTYALIADEQGNVVGKGASGSGNHQTGAEHARRHIGEAVDHALAQAGLGPDDIERACFGLAGADREADFRILRPMIGELGLPRHDIVCDTMIGLRAGTTRPYGVVLICGSGSNSAGRGLDGTTFQCGGFTYQYGDFGGGGSLSVEAFRAVIRAWDGREEPTLLTELVLAHLGYGTVQEMYDDYLDHWKTPPIDTAKLLFEAAKLGDPTAIGILRYQGTELGKQARAVIRKLDLGGEEFDVVLAGSVLMRGEGDYVIDPIREIVAGAAPRASIVRLGVEPVVGAVWSACEASGRDLPEALYERLRGIRDFHLIP</sequence>
<dbReference type="RefSeq" id="WP_185135493.1">
    <property type="nucleotide sequence ID" value="NZ_JACJVR010000031.1"/>
</dbReference>
<dbReference type="InterPro" id="IPR002731">
    <property type="entry name" value="ATPase_BadF"/>
</dbReference>
<dbReference type="InterPro" id="IPR052519">
    <property type="entry name" value="Euk-type_GlcNAc_Kinase"/>
</dbReference>
<protein>
    <submittedName>
        <fullName evidence="2">ATPase</fullName>
    </submittedName>
</protein>
<dbReference type="SUPFAM" id="SSF53067">
    <property type="entry name" value="Actin-like ATPase domain"/>
    <property type="match status" value="2"/>
</dbReference>
<dbReference type="PANTHER" id="PTHR43190">
    <property type="entry name" value="N-ACETYL-D-GLUCOSAMINE KINASE"/>
    <property type="match status" value="1"/>
</dbReference>
<dbReference type="InterPro" id="IPR043129">
    <property type="entry name" value="ATPase_NBD"/>
</dbReference>
<reference evidence="2 3" key="1">
    <citation type="submission" date="2020-08" db="EMBL/GenBank/DDBJ databases">
        <title>Cohnella phylogeny.</title>
        <authorList>
            <person name="Dunlap C."/>
        </authorList>
    </citation>
    <scope>NUCLEOTIDE SEQUENCE [LARGE SCALE GENOMIC DNA]</scope>
    <source>
        <strain evidence="2 3">DSM 25239</strain>
    </source>
</reference>
<gene>
    <name evidence="2" type="ORF">H7B90_08820</name>
</gene>
<dbReference type="AlphaFoldDB" id="A0A841TWX2"/>
<dbReference type="Proteomes" id="UP000553776">
    <property type="component" value="Unassembled WGS sequence"/>
</dbReference>
<evidence type="ECO:0000313" key="3">
    <source>
        <dbReference type="Proteomes" id="UP000553776"/>
    </source>
</evidence>
<proteinExistence type="predicted"/>
<dbReference type="CDD" id="cd24007">
    <property type="entry name" value="ASKHA_NBD_eukNAGK-like"/>
    <property type="match status" value="1"/>
</dbReference>
<dbReference type="Gene3D" id="3.30.420.40">
    <property type="match status" value="2"/>
</dbReference>
<comment type="caution">
    <text evidence="2">The sequence shown here is derived from an EMBL/GenBank/DDBJ whole genome shotgun (WGS) entry which is preliminary data.</text>
</comment>
<dbReference type="EMBL" id="JACJVR010000031">
    <property type="protein sequence ID" value="MBB6691498.1"/>
    <property type="molecule type" value="Genomic_DNA"/>
</dbReference>
<evidence type="ECO:0000313" key="2">
    <source>
        <dbReference type="EMBL" id="MBB6691498.1"/>
    </source>
</evidence>
<accession>A0A841TWX2</accession>
<feature type="domain" description="ATPase BadF/BadG/BcrA/BcrD type" evidence="1">
    <location>
        <begin position="5"/>
        <end position="296"/>
    </location>
</feature>
<organism evidence="2 3">
    <name type="scientific">Cohnella xylanilytica</name>
    <dbReference type="NCBI Taxonomy" id="557555"/>
    <lineage>
        <taxon>Bacteria</taxon>
        <taxon>Bacillati</taxon>
        <taxon>Bacillota</taxon>
        <taxon>Bacilli</taxon>
        <taxon>Bacillales</taxon>
        <taxon>Paenibacillaceae</taxon>
        <taxon>Cohnella</taxon>
    </lineage>
</organism>
<dbReference type="Pfam" id="PF01869">
    <property type="entry name" value="BcrAD_BadFG"/>
    <property type="match status" value="1"/>
</dbReference>
<name>A0A841TWX2_9BACL</name>
<keyword evidence="3" id="KW-1185">Reference proteome</keyword>